<dbReference type="PANTHER" id="PTHR30468:SF1">
    <property type="entry name" value="ALPHA-KETOGLUTARATE-DEPENDENT SULFONATE DIOXYGENASE"/>
    <property type="match status" value="1"/>
</dbReference>
<dbReference type="Pfam" id="PF02668">
    <property type="entry name" value="TauD"/>
    <property type="match status" value="1"/>
</dbReference>
<gene>
    <name evidence="8" type="ORF">M409DRAFT_37551</name>
</gene>
<accession>A0A6A6C6D7</accession>
<dbReference type="SUPFAM" id="SSF51197">
    <property type="entry name" value="Clavaminate synthase-like"/>
    <property type="match status" value="1"/>
</dbReference>
<name>A0A6A6C6D7_ZASCE</name>
<dbReference type="AlphaFoldDB" id="A0A6A6C6D7"/>
<proteinExistence type="inferred from homology"/>
<evidence type="ECO:0000313" key="9">
    <source>
        <dbReference type="Proteomes" id="UP000799537"/>
    </source>
</evidence>
<dbReference type="InterPro" id="IPR051323">
    <property type="entry name" value="AtsK-like"/>
</dbReference>
<dbReference type="GO" id="GO:0005737">
    <property type="term" value="C:cytoplasm"/>
    <property type="evidence" value="ECO:0007669"/>
    <property type="project" value="TreeGrafter"/>
</dbReference>
<comment type="similarity">
    <text evidence="2">Belongs to the TfdA dioxygenase family.</text>
</comment>
<protein>
    <recommendedName>
        <fullName evidence="7">TauD/TfdA-like domain-containing protein</fullName>
    </recommendedName>
</protein>
<dbReference type="OrthoDB" id="10257314at2759"/>
<dbReference type="RefSeq" id="XP_033662331.1">
    <property type="nucleotide sequence ID" value="XM_033810750.1"/>
</dbReference>
<evidence type="ECO:0000259" key="7">
    <source>
        <dbReference type="Pfam" id="PF02668"/>
    </source>
</evidence>
<keyword evidence="4" id="KW-0223">Dioxygenase</keyword>
<evidence type="ECO:0000256" key="6">
    <source>
        <dbReference type="ARBA" id="ARBA00023004"/>
    </source>
</evidence>
<comment type="cofactor">
    <cofactor evidence="1">
        <name>Fe(2+)</name>
        <dbReference type="ChEBI" id="CHEBI:29033"/>
    </cofactor>
</comment>
<dbReference type="PANTHER" id="PTHR30468">
    <property type="entry name" value="ALPHA-KETOGLUTARATE-DEPENDENT SULFONATE DIOXYGENASE"/>
    <property type="match status" value="1"/>
</dbReference>
<evidence type="ECO:0000313" key="8">
    <source>
        <dbReference type="EMBL" id="KAF2161442.1"/>
    </source>
</evidence>
<keyword evidence="9" id="KW-1185">Reference proteome</keyword>
<sequence>MHSTLHFNRPKTGGDTLFADMTEAYARLSPIMQERLHGLKAFHSGLEQVASSKAQGGIARREASTAEHPVVRTHPVTGQKALFVNPQYVRYIVGMKKEESDVILKFLYDHVALGSDFQVRVRWEPRTAVVFDNRVVNHSGLLDWLDGSRRHLARLTPQAEKPYETPFN</sequence>
<organism evidence="8 9">
    <name type="scientific">Zasmidium cellare ATCC 36951</name>
    <dbReference type="NCBI Taxonomy" id="1080233"/>
    <lineage>
        <taxon>Eukaryota</taxon>
        <taxon>Fungi</taxon>
        <taxon>Dikarya</taxon>
        <taxon>Ascomycota</taxon>
        <taxon>Pezizomycotina</taxon>
        <taxon>Dothideomycetes</taxon>
        <taxon>Dothideomycetidae</taxon>
        <taxon>Mycosphaerellales</taxon>
        <taxon>Mycosphaerellaceae</taxon>
        <taxon>Zasmidium</taxon>
    </lineage>
</organism>
<dbReference type="GO" id="GO:0016706">
    <property type="term" value="F:2-oxoglutarate-dependent dioxygenase activity"/>
    <property type="evidence" value="ECO:0007669"/>
    <property type="project" value="TreeGrafter"/>
</dbReference>
<keyword evidence="3" id="KW-0479">Metal-binding</keyword>
<dbReference type="GeneID" id="54564022"/>
<dbReference type="EMBL" id="ML993619">
    <property type="protein sequence ID" value="KAF2161442.1"/>
    <property type="molecule type" value="Genomic_DNA"/>
</dbReference>
<evidence type="ECO:0000256" key="4">
    <source>
        <dbReference type="ARBA" id="ARBA00022964"/>
    </source>
</evidence>
<feature type="domain" description="TauD/TfdA-like" evidence="7">
    <location>
        <begin position="4"/>
        <end position="156"/>
    </location>
</feature>
<keyword evidence="5" id="KW-0560">Oxidoreductase</keyword>
<dbReference type="InterPro" id="IPR042098">
    <property type="entry name" value="TauD-like_sf"/>
</dbReference>
<evidence type="ECO:0000256" key="3">
    <source>
        <dbReference type="ARBA" id="ARBA00022723"/>
    </source>
</evidence>
<evidence type="ECO:0000256" key="1">
    <source>
        <dbReference type="ARBA" id="ARBA00001954"/>
    </source>
</evidence>
<dbReference type="Proteomes" id="UP000799537">
    <property type="component" value="Unassembled WGS sequence"/>
</dbReference>
<dbReference type="Gene3D" id="3.60.130.10">
    <property type="entry name" value="Clavaminate synthase-like"/>
    <property type="match status" value="1"/>
</dbReference>
<keyword evidence="6" id="KW-0408">Iron</keyword>
<dbReference type="InterPro" id="IPR003819">
    <property type="entry name" value="TauD/TfdA-like"/>
</dbReference>
<evidence type="ECO:0000256" key="2">
    <source>
        <dbReference type="ARBA" id="ARBA00005896"/>
    </source>
</evidence>
<evidence type="ECO:0000256" key="5">
    <source>
        <dbReference type="ARBA" id="ARBA00023002"/>
    </source>
</evidence>
<dbReference type="GO" id="GO:0046872">
    <property type="term" value="F:metal ion binding"/>
    <property type="evidence" value="ECO:0007669"/>
    <property type="project" value="UniProtKB-KW"/>
</dbReference>
<reference evidence="8" key="1">
    <citation type="journal article" date="2020" name="Stud. Mycol.">
        <title>101 Dothideomycetes genomes: a test case for predicting lifestyles and emergence of pathogens.</title>
        <authorList>
            <person name="Haridas S."/>
            <person name="Albert R."/>
            <person name="Binder M."/>
            <person name="Bloem J."/>
            <person name="Labutti K."/>
            <person name="Salamov A."/>
            <person name="Andreopoulos B."/>
            <person name="Baker S."/>
            <person name="Barry K."/>
            <person name="Bills G."/>
            <person name="Bluhm B."/>
            <person name="Cannon C."/>
            <person name="Castanera R."/>
            <person name="Culley D."/>
            <person name="Daum C."/>
            <person name="Ezra D."/>
            <person name="Gonzalez J."/>
            <person name="Henrissat B."/>
            <person name="Kuo A."/>
            <person name="Liang C."/>
            <person name="Lipzen A."/>
            <person name="Lutzoni F."/>
            <person name="Magnuson J."/>
            <person name="Mondo S."/>
            <person name="Nolan M."/>
            <person name="Ohm R."/>
            <person name="Pangilinan J."/>
            <person name="Park H.-J."/>
            <person name="Ramirez L."/>
            <person name="Alfaro M."/>
            <person name="Sun H."/>
            <person name="Tritt A."/>
            <person name="Yoshinaga Y."/>
            <person name="Zwiers L.-H."/>
            <person name="Turgeon B."/>
            <person name="Goodwin S."/>
            <person name="Spatafora J."/>
            <person name="Crous P."/>
            <person name="Grigoriev I."/>
        </authorList>
    </citation>
    <scope>NUCLEOTIDE SEQUENCE</scope>
    <source>
        <strain evidence="8">ATCC 36951</strain>
    </source>
</reference>